<feature type="transmembrane region" description="Helical" evidence="9">
    <location>
        <begin position="100"/>
        <end position="120"/>
    </location>
</feature>
<keyword evidence="12" id="KW-1185">Reference proteome</keyword>
<dbReference type="AlphaFoldDB" id="A0AAN7PSL6"/>
<feature type="transmembrane region" description="Helical" evidence="9">
    <location>
        <begin position="394"/>
        <end position="419"/>
    </location>
</feature>
<dbReference type="InterPro" id="IPR036259">
    <property type="entry name" value="MFS_trans_sf"/>
</dbReference>
<evidence type="ECO:0000256" key="9">
    <source>
        <dbReference type="SAM" id="Phobius"/>
    </source>
</evidence>
<feature type="domain" description="Major facilitator superfamily (MFS) profile" evidence="10">
    <location>
        <begin position="49"/>
        <end position="486"/>
    </location>
</feature>
<dbReference type="PRINTS" id="PR00171">
    <property type="entry name" value="SUGRTRNSPORT"/>
</dbReference>
<evidence type="ECO:0000256" key="2">
    <source>
        <dbReference type="ARBA" id="ARBA00022475"/>
    </source>
</evidence>
<evidence type="ECO:0000256" key="6">
    <source>
        <dbReference type="ARBA" id="ARBA00023180"/>
    </source>
</evidence>
<evidence type="ECO:0000313" key="11">
    <source>
        <dbReference type="EMBL" id="KAK4875749.1"/>
    </source>
</evidence>
<comment type="subcellular location">
    <subcellularLocation>
        <location evidence="1">Cell membrane</location>
        <topology evidence="1">Multi-pass membrane protein</topology>
    </subcellularLocation>
</comment>
<dbReference type="InterPro" id="IPR005828">
    <property type="entry name" value="MFS_sugar_transport-like"/>
</dbReference>
<name>A0AAN7PSL6_9COLE</name>
<reference evidence="12" key="1">
    <citation type="submission" date="2023-01" db="EMBL/GenBank/DDBJ databases">
        <title>Key to firefly adult light organ development and bioluminescence: homeobox transcription factors regulate luciferase expression and transportation to peroxisome.</title>
        <authorList>
            <person name="Fu X."/>
        </authorList>
    </citation>
    <scope>NUCLEOTIDE SEQUENCE [LARGE SCALE GENOMIC DNA]</scope>
</reference>
<feature type="transmembrane region" description="Helical" evidence="9">
    <location>
        <begin position="210"/>
        <end position="232"/>
    </location>
</feature>
<dbReference type="GO" id="GO:0051119">
    <property type="term" value="F:sugar transmembrane transporter activity"/>
    <property type="evidence" value="ECO:0007669"/>
    <property type="project" value="InterPro"/>
</dbReference>
<feature type="transmembrane region" description="Helical" evidence="9">
    <location>
        <begin position="129"/>
        <end position="147"/>
    </location>
</feature>
<feature type="transmembrane region" description="Helical" evidence="9">
    <location>
        <begin position="457"/>
        <end position="482"/>
    </location>
</feature>
<keyword evidence="8" id="KW-0813">Transport</keyword>
<dbReference type="Proteomes" id="UP001353858">
    <property type="component" value="Unassembled WGS sequence"/>
</dbReference>
<feature type="transmembrane region" description="Helical" evidence="9">
    <location>
        <begin position="361"/>
        <end position="382"/>
    </location>
</feature>
<keyword evidence="6" id="KW-0325">Glycoprotein</keyword>
<feature type="transmembrane region" description="Helical" evidence="9">
    <location>
        <begin position="153"/>
        <end position="174"/>
    </location>
</feature>
<dbReference type="InterPro" id="IPR003663">
    <property type="entry name" value="Sugar/inositol_transpt"/>
</dbReference>
<keyword evidence="2" id="KW-1003">Cell membrane</keyword>
<dbReference type="EMBL" id="JARPUR010000005">
    <property type="protein sequence ID" value="KAK4875749.1"/>
    <property type="molecule type" value="Genomic_DNA"/>
</dbReference>
<keyword evidence="4 9" id="KW-1133">Transmembrane helix</keyword>
<evidence type="ECO:0000256" key="4">
    <source>
        <dbReference type="ARBA" id="ARBA00022989"/>
    </source>
</evidence>
<dbReference type="PROSITE" id="PS50850">
    <property type="entry name" value="MFS"/>
    <property type="match status" value="1"/>
</dbReference>
<accession>A0AAN7PSL6</accession>
<comment type="caution">
    <text evidence="11">The sequence shown here is derived from an EMBL/GenBank/DDBJ whole genome shotgun (WGS) entry which is preliminary data.</text>
</comment>
<feature type="transmembrane region" description="Helical" evidence="9">
    <location>
        <begin position="186"/>
        <end position="204"/>
    </location>
</feature>
<gene>
    <name evidence="11" type="ORF">RN001_012171</name>
</gene>
<keyword evidence="5 9" id="KW-0472">Membrane</keyword>
<dbReference type="Gene3D" id="1.20.1250.20">
    <property type="entry name" value="MFS general substrate transporter like domains"/>
    <property type="match status" value="1"/>
</dbReference>
<evidence type="ECO:0000256" key="7">
    <source>
        <dbReference type="ARBA" id="ARBA00024348"/>
    </source>
</evidence>
<dbReference type="FunFam" id="1.20.1250.20:FF:000055">
    <property type="entry name" value="Facilitated trehalose transporter Tret1-2 homolog"/>
    <property type="match status" value="1"/>
</dbReference>
<dbReference type="PROSITE" id="PS00217">
    <property type="entry name" value="SUGAR_TRANSPORT_2"/>
    <property type="match status" value="1"/>
</dbReference>
<dbReference type="InterPro" id="IPR020846">
    <property type="entry name" value="MFS_dom"/>
</dbReference>
<dbReference type="SUPFAM" id="SSF103473">
    <property type="entry name" value="MFS general substrate transporter"/>
    <property type="match status" value="1"/>
</dbReference>
<feature type="transmembrane region" description="Helical" evidence="9">
    <location>
        <begin position="296"/>
        <end position="318"/>
    </location>
</feature>
<evidence type="ECO:0000313" key="12">
    <source>
        <dbReference type="Proteomes" id="UP001353858"/>
    </source>
</evidence>
<sequence length="500" mass="54804">MNDQREDVKYFPVAVNEQLYAQYPSDKMAISNEKKIDIECNTEIGSKFFLYVSACAANLTAFACGLAIAWTSPVIPKLNGNVEPENNPLPIPLTLEQESWVGSLLPLGAIFGPFAAGMFIDKIGRKKTLLVSILPLIIAFDMAVFINNVNLFFLMRFLCGLSIGGIFTVLPIYVAEIAEIAVRGTLGSFLALFVCIGILCSYSIGPYVSLKVFNILCSIVPTVFVPFFLIYIPDSPYFLVSANYDNEAEDALMKLRGKSRDGIQKELLEIKDSVEQSASSKMSITDIFRSKGLNRALLLSAGLVTFQQLSGINVVIFYTQNIFAATGSAIPAEICAIITGAIHVMSTLITPILADKIGKRILLILSAIGMFVFEAILGLYFYLQGKLENVEFLFWLPIACLIGYILTYNVGFGPLPWAIMGELFPPNAKSISSTITASVCWLLAFIITKFFSDVAALIGIAGSFWIFSGCCVFAFLFVFKLLPETSGKSLKEIQDILNDK</sequence>
<dbReference type="InterPro" id="IPR044775">
    <property type="entry name" value="MFS_ERD6/Tret1-like"/>
</dbReference>
<protein>
    <recommendedName>
        <fullName evidence="10">Major facilitator superfamily (MFS) profile domain-containing protein</fullName>
    </recommendedName>
</protein>
<feature type="transmembrane region" description="Helical" evidence="9">
    <location>
        <begin position="330"/>
        <end position="354"/>
    </location>
</feature>
<dbReference type="NCBIfam" id="TIGR00879">
    <property type="entry name" value="SP"/>
    <property type="match status" value="1"/>
</dbReference>
<evidence type="ECO:0000256" key="3">
    <source>
        <dbReference type="ARBA" id="ARBA00022692"/>
    </source>
</evidence>
<evidence type="ECO:0000256" key="5">
    <source>
        <dbReference type="ARBA" id="ARBA00023136"/>
    </source>
</evidence>
<dbReference type="Pfam" id="PF00083">
    <property type="entry name" value="Sugar_tr"/>
    <property type="match status" value="1"/>
</dbReference>
<evidence type="ECO:0000256" key="1">
    <source>
        <dbReference type="ARBA" id="ARBA00004651"/>
    </source>
</evidence>
<evidence type="ECO:0000259" key="10">
    <source>
        <dbReference type="PROSITE" id="PS50850"/>
    </source>
</evidence>
<dbReference type="InterPro" id="IPR005829">
    <property type="entry name" value="Sugar_transporter_CS"/>
</dbReference>
<evidence type="ECO:0000256" key="8">
    <source>
        <dbReference type="RuleBase" id="RU003346"/>
    </source>
</evidence>
<feature type="transmembrane region" description="Helical" evidence="9">
    <location>
        <begin position="431"/>
        <end position="451"/>
    </location>
</feature>
<feature type="transmembrane region" description="Helical" evidence="9">
    <location>
        <begin position="48"/>
        <end position="70"/>
    </location>
</feature>
<dbReference type="CDD" id="cd17358">
    <property type="entry name" value="MFS_GLUT6_8_Class3_like"/>
    <property type="match status" value="1"/>
</dbReference>
<dbReference type="InterPro" id="IPR050549">
    <property type="entry name" value="MFS_Trehalose_Transporter"/>
</dbReference>
<organism evidence="11 12">
    <name type="scientific">Aquatica leii</name>
    <dbReference type="NCBI Taxonomy" id="1421715"/>
    <lineage>
        <taxon>Eukaryota</taxon>
        <taxon>Metazoa</taxon>
        <taxon>Ecdysozoa</taxon>
        <taxon>Arthropoda</taxon>
        <taxon>Hexapoda</taxon>
        <taxon>Insecta</taxon>
        <taxon>Pterygota</taxon>
        <taxon>Neoptera</taxon>
        <taxon>Endopterygota</taxon>
        <taxon>Coleoptera</taxon>
        <taxon>Polyphaga</taxon>
        <taxon>Elateriformia</taxon>
        <taxon>Elateroidea</taxon>
        <taxon>Lampyridae</taxon>
        <taxon>Luciolinae</taxon>
        <taxon>Aquatica</taxon>
    </lineage>
</organism>
<proteinExistence type="inferred from homology"/>
<dbReference type="PROSITE" id="PS00216">
    <property type="entry name" value="SUGAR_TRANSPORT_1"/>
    <property type="match status" value="1"/>
</dbReference>
<dbReference type="GO" id="GO:0005886">
    <property type="term" value="C:plasma membrane"/>
    <property type="evidence" value="ECO:0007669"/>
    <property type="project" value="UniProtKB-SubCell"/>
</dbReference>
<comment type="similarity">
    <text evidence="7">Belongs to the major facilitator superfamily. Sugar transporter (TC 2.A.1.1) family. Trehalose transporter subfamily.</text>
</comment>
<dbReference type="PANTHER" id="PTHR48021:SF47">
    <property type="entry name" value="GH17672P"/>
    <property type="match status" value="1"/>
</dbReference>
<dbReference type="PANTHER" id="PTHR48021">
    <property type="match status" value="1"/>
</dbReference>
<keyword evidence="3 9" id="KW-0812">Transmembrane</keyword>